<keyword evidence="2" id="KW-1185">Reference proteome</keyword>
<name>A0ABU5T6R0_9MICC</name>
<keyword evidence="1" id="KW-0808">Transferase</keyword>
<proteinExistence type="predicted"/>
<dbReference type="Pfam" id="PF08843">
    <property type="entry name" value="AbiEii"/>
    <property type="match status" value="1"/>
</dbReference>
<gene>
    <name evidence="1" type="ORF">SPF06_08820</name>
</gene>
<evidence type="ECO:0000313" key="1">
    <source>
        <dbReference type="EMBL" id="MEA5454821.1"/>
    </source>
</evidence>
<evidence type="ECO:0000313" key="2">
    <source>
        <dbReference type="Proteomes" id="UP001304769"/>
    </source>
</evidence>
<protein>
    <submittedName>
        <fullName evidence="1">Nucleotidyl transferase AbiEii/AbiGii toxin family protein</fullName>
    </submittedName>
</protein>
<reference evidence="1 2" key="1">
    <citation type="submission" date="2023-12" db="EMBL/GenBank/DDBJ databases">
        <title>Sinomonas terricola sp. nov, isolated from litchi orchard soil in Guangdong, PR China.</title>
        <authorList>
            <person name="Jiaxin W."/>
            <person name="Yang Z."/>
            <person name="Honghui Z."/>
        </authorList>
    </citation>
    <scope>NUCLEOTIDE SEQUENCE [LARGE SCALE GENOMIC DNA]</scope>
    <source>
        <strain evidence="1 2">JGH33</strain>
    </source>
</reference>
<dbReference type="EMBL" id="JAYGGQ010000005">
    <property type="protein sequence ID" value="MEA5454821.1"/>
    <property type="molecule type" value="Genomic_DNA"/>
</dbReference>
<dbReference type="GO" id="GO:0016740">
    <property type="term" value="F:transferase activity"/>
    <property type="evidence" value="ECO:0007669"/>
    <property type="project" value="UniProtKB-KW"/>
</dbReference>
<comment type="caution">
    <text evidence="1">The sequence shown here is derived from an EMBL/GenBank/DDBJ whole genome shotgun (WGS) entry which is preliminary data.</text>
</comment>
<accession>A0ABU5T6R0</accession>
<sequence length="217" mass="24041">MSRELDVQREVARIALASAGDCGFALAGSGAIREHGIIDRPTQDVDLFTTTAHVEQVERAAERAAAELRSAGYHVEEVTKSPSFTRLQVRSGDAHSLEVDFAIDWRKSDPVMLNVGPVLSLEDAIANKVSALYSRGEPRDYLDVDAIRGTGRFTDEELLGAAAERDPGFETGMFADQLDASRHITPRDVRMYGVDDDQLELIKERMGQWARQIRTPR</sequence>
<dbReference type="Proteomes" id="UP001304769">
    <property type="component" value="Unassembled WGS sequence"/>
</dbReference>
<dbReference type="RefSeq" id="WP_323278668.1">
    <property type="nucleotide sequence ID" value="NZ_JAYGGQ010000005.1"/>
</dbReference>
<organism evidence="1 2">
    <name type="scientific">Sinomonas terricola</name>
    <dbReference type="NCBI Taxonomy" id="3110330"/>
    <lineage>
        <taxon>Bacteria</taxon>
        <taxon>Bacillati</taxon>
        <taxon>Actinomycetota</taxon>
        <taxon>Actinomycetes</taxon>
        <taxon>Micrococcales</taxon>
        <taxon>Micrococcaceae</taxon>
        <taxon>Sinomonas</taxon>
    </lineage>
</organism>
<dbReference type="InterPro" id="IPR014942">
    <property type="entry name" value="AbiEii"/>
</dbReference>